<evidence type="ECO:0000256" key="1">
    <source>
        <dbReference type="SAM" id="MobiDB-lite"/>
    </source>
</evidence>
<evidence type="ECO:0000313" key="2">
    <source>
        <dbReference type="EMBL" id="KAF3543639.1"/>
    </source>
</evidence>
<protein>
    <submittedName>
        <fullName evidence="2">Uncharacterized protein</fullName>
    </submittedName>
</protein>
<organism evidence="2 3">
    <name type="scientific">Brassica cretica</name>
    <name type="common">Mustard</name>
    <dbReference type="NCBI Taxonomy" id="69181"/>
    <lineage>
        <taxon>Eukaryota</taxon>
        <taxon>Viridiplantae</taxon>
        <taxon>Streptophyta</taxon>
        <taxon>Embryophyta</taxon>
        <taxon>Tracheophyta</taxon>
        <taxon>Spermatophyta</taxon>
        <taxon>Magnoliopsida</taxon>
        <taxon>eudicotyledons</taxon>
        <taxon>Gunneridae</taxon>
        <taxon>Pentapetalae</taxon>
        <taxon>rosids</taxon>
        <taxon>malvids</taxon>
        <taxon>Brassicales</taxon>
        <taxon>Brassicaceae</taxon>
        <taxon>Brassiceae</taxon>
        <taxon>Brassica</taxon>
    </lineage>
</organism>
<sequence length="69" mass="7356">MTVVVHDTKLGTEKDKAKGESSGTASYLQSTIPRSVSGASRSSQSDVQQDSSDVDSSYSDLEEGEFSKH</sequence>
<name>A0ABQ7BUW2_BRACR</name>
<feature type="region of interest" description="Disordered" evidence="1">
    <location>
        <begin position="1"/>
        <end position="69"/>
    </location>
</feature>
<dbReference type="EMBL" id="QGKV02000832">
    <property type="protein sequence ID" value="KAF3543639.1"/>
    <property type="molecule type" value="Genomic_DNA"/>
</dbReference>
<keyword evidence="3" id="KW-1185">Reference proteome</keyword>
<accession>A0ABQ7BUW2</accession>
<evidence type="ECO:0000313" key="3">
    <source>
        <dbReference type="Proteomes" id="UP000266723"/>
    </source>
</evidence>
<dbReference type="Proteomes" id="UP000266723">
    <property type="component" value="Unassembled WGS sequence"/>
</dbReference>
<proteinExistence type="predicted"/>
<reference evidence="2 3" key="1">
    <citation type="journal article" date="2020" name="BMC Genomics">
        <title>Intraspecific diversification of the crop wild relative Brassica cretica Lam. using demographic model selection.</title>
        <authorList>
            <person name="Kioukis A."/>
            <person name="Michalopoulou V.A."/>
            <person name="Briers L."/>
            <person name="Pirintsos S."/>
            <person name="Studholme D.J."/>
            <person name="Pavlidis P."/>
            <person name="Sarris P.F."/>
        </authorList>
    </citation>
    <scope>NUCLEOTIDE SEQUENCE [LARGE SCALE GENOMIC DNA]</scope>
    <source>
        <strain evidence="3">cv. PFS-1207/04</strain>
    </source>
</reference>
<comment type="caution">
    <text evidence="2">The sequence shown here is derived from an EMBL/GenBank/DDBJ whole genome shotgun (WGS) entry which is preliminary data.</text>
</comment>
<feature type="compositionally biased region" description="Polar residues" evidence="1">
    <location>
        <begin position="21"/>
        <end position="34"/>
    </location>
</feature>
<feature type="compositionally biased region" description="Basic and acidic residues" evidence="1">
    <location>
        <begin position="1"/>
        <end position="19"/>
    </location>
</feature>
<gene>
    <name evidence="2" type="ORF">DY000_02001807</name>
</gene>
<feature type="compositionally biased region" description="Acidic residues" evidence="1">
    <location>
        <begin position="60"/>
        <end position="69"/>
    </location>
</feature>
<feature type="compositionally biased region" description="Low complexity" evidence="1">
    <location>
        <begin position="35"/>
        <end position="59"/>
    </location>
</feature>